<evidence type="ECO:0000313" key="13">
    <source>
        <dbReference type="EMBL" id="PHJ39187.1"/>
    </source>
</evidence>
<keyword evidence="6" id="KW-0255">Endonuclease</keyword>
<keyword evidence="4" id="KW-0540">Nuclease</keyword>
<dbReference type="AlphaFoldDB" id="A0A2C6MA11"/>
<dbReference type="EMBL" id="AWQQ01000030">
    <property type="protein sequence ID" value="PHJ39187.1"/>
    <property type="molecule type" value="Genomic_DNA"/>
</dbReference>
<keyword evidence="5" id="KW-0547">Nucleotide-binding</keyword>
<dbReference type="GO" id="GO:0004527">
    <property type="term" value="F:exonuclease activity"/>
    <property type="evidence" value="ECO:0007669"/>
    <property type="project" value="UniProtKB-KW"/>
</dbReference>
<sequence length="835" mass="94907">MNLLDVVKGALLHDIGKFIQRGCHDGQSMTHQEHGYHWLSQQGLPGNICEFAARYHAVDKNNPKHDRTDAFYLQANELLIVCEADSLSSGERFVKDKSKSRWCGNTPLMSPFSRLSANHSGNQAAYHNCWQFQVLGTAENLSFPVNYEEALNSYRVDNYSSLFRAFEEEFHQLSPRFNENALLMLLEKYTSAIPSETQVEEGKPENHPDVSLFDHLKTTGAIAACLYQYLSETYSERFREEYLKEEILNRLEPRYLLVGGDFSGVQKFIYTISSKGALKTLRARSFFLELLTEHVVSSLLKEMGLTRANVVFSGGGRLYLLAPNTISVRKALGDIETRVNSYLYNSFDGRLFLALDKVEFCGQALMVNTEDKKIKEIIKNCRSQNHPHCSLCRESMEQQKRPVDMGQIWGLLRRRLTEKKNRKFAHIIADNPEVFWSVREPGEETCAVCHSETGTLSVLRLAADGDGPVRACKLCKQLYELGDELPGAKYIAVSDEKPAQLPYICIEDFYYIICFGQEDLKDLNPVRVLVLNSWSVDDYLHPESVQMLTGSYAAKKGRSYKSFDELARDAVGGNRIGILRMDVDNLGTLFTRGQPYKARTFSRLSALSRNLTRFFKYHINQICRGNLPAGDPFKLVPGDSGRNVTIVYAGGDDLFLVGSWDDVTEVAFDIERCFKDFTGRNPDVTISGGITVQGPKYPLYRLAEMAGEAEEQAKANGRDSITLFYSPRPDFLKDGVLAYTGTFKWQQARGMLAEILQPAVNDLGVYDAGSRRVEFIFGKSLLHKLLTVSDIWWREGKLYLPRLVYVLARESERLKKYQRFGQWENWKNKVTKLIT</sequence>
<dbReference type="GO" id="GO:0016740">
    <property type="term" value="F:transferase activity"/>
    <property type="evidence" value="ECO:0007669"/>
    <property type="project" value="UniProtKB-KW"/>
</dbReference>
<evidence type="ECO:0000256" key="1">
    <source>
        <dbReference type="ARBA" id="ARBA00005700"/>
    </source>
</evidence>
<dbReference type="PROSITE" id="PS50887">
    <property type="entry name" value="GGDEF"/>
    <property type="match status" value="1"/>
</dbReference>
<evidence type="ECO:0000313" key="14">
    <source>
        <dbReference type="Proteomes" id="UP000222564"/>
    </source>
</evidence>
<name>A0A2C6MA11_9FIRM</name>
<dbReference type="Pfam" id="PF22335">
    <property type="entry name" value="Cas10-Cmr2_palm2"/>
    <property type="match status" value="1"/>
</dbReference>
<keyword evidence="3" id="KW-0808">Transferase</keyword>
<evidence type="ECO:0000256" key="3">
    <source>
        <dbReference type="ARBA" id="ARBA00022679"/>
    </source>
</evidence>
<dbReference type="NCBIfam" id="TIGR02578">
    <property type="entry name" value="cas_TM1811_Csm1"/>
    <property type="match status" value="1"/>
</dbReference>
<gene>
    <name evidence="13" type="ORF">P378_05025</name>
</gene>
<comment type="caution">
    <text evidence="13">The sequence shown here is derived from an EMBL/GenBank/DDBJ whole genome shotgun (WGS) entry which is preliminary data.</text>
</comment>
<keyword evidence="14" id="KW-1185">Reference proteome</keyword>
<dbReference type="InterPro" id="IPR052117">
    <property type="entry name" value="Cas10/Csm1_subtype-III-A"/>
</dbReference>
<evidence type="ECO:0000256" key="9">
    <source>
        <dbReference type="ARBA" id="ARBA00022840"/>
    </source>
</evidence>
<dbReference type="GO" id="GO:0004519">
    <property type="term" value="F:endonuclease activity"/>
    <property type="evidence" value="ECO:0007669"/>
    <property type="project" value="UniProtKB-KW"/>
</dbReference>
<proteinExistence type="inferred from homology"/>
<dbReference type="CDD" id="cd09680">
    <property type="entry name" value="Cas10_III"/>
    <property type="match status" value="1"/>
</dbReference>
<dbReference type="InterPro" id="IPR043128">
    <property type="entry name" value="Rev_trsase/Diguanyl_cyclase"/>
</dbReference>
<evidence type="ECO:0000256" key="11">
    <source>
        <dbReference type="ARBA" id="ARBA00032922"/>
    </source>
</evidence>
<evidence type="ECO:0000256" key="4">
    <source>
        <dbReference type="ARBA" id="ARBA00022722"/>
    </source>
</evidence>
<accession>A0A2C6MA11</accession>
<evidence type="ECO:0000256" key="10">
    <source>
        <dbReference type="ARBA" id="ARBA00023118"/>
    </source>
</evidence>
<keyword evidence="8" id="KW-0269">Exonuclease</keyword>
<feature type="domain" description="GGDEF" evidence="12">
    <location>
        <begin position="574"/>
        <end position="726"/>
    </location>
</feature>
<dbReference type="Gene3D" id="1.10.3210.10">
    <property type="entry name" value="Hypothetical protein af1432"/>
    <property type="match status" value="1"/>
</dbReference>
<dbReference type="SUPFAM" id="SSF109604">
    <property type="entry name" value="HD-domain/PDEase-like"/>
    <property type="match status" value="1"/>
</dbReference>
<protein>
    <recommendedName>
        <fullName evidence="2">CRISPR system single-strand-specific deoxyribonuclease Cas10/Csm1 (subtype III-A)</fullName>
    </recommendedName>
    <alternativeName>
        <fullName evidence="11">Cyclic oligoadenylate synthase</fullName>
    </alternativeName>
</protein>
<dbReference type="Proteomes" id="UP000222564">
    <property type="component" value="Unassembled WGS sequence"/>
</dbReference>
<keyword evidence="7" id="KW-0378">Hydrolase</keyword>
<dbReference type="PANTHER" id="PTHR36528">
    <property type="entry name" value="CRISPR SYSTEM SINGLE-STRAND-SPECIFIC DEOXYRIBONUCLEASE CAS10/CSM1 (SUBTYPE III-A)"/>
    <property type="match status" value="1"/>
</dbReference>
<organism evidence="13 14">
    <name type="scientific">Desulforamulus profundi</name>
    <dbReference type="NCBI Taxonomy" id="1383067"/>
    <lineage>
        <taxon>Bacteria</taxon>
        <taxon>Bacillati</taxon>
        <taxon>Bacillota</taxon>
        <taxon>Clostridia</taxon>
        <taxon>Eubacteriales</taxon>
        <taxon>Peptococcaceae</taxon>
        <taxon>Desulforamulus</taxon>
    </lineage>
</organism>
<dbReference type="GO" id="GO:0005524">
    <property type="term" value="F:ATP binding"/>
    <property type="evidence" value="ECO:0007669"/>
    <property type="project" value="UniProtKB-KW"/>
</dbReference>
<keyword evidence="9" id="KW-0067">ATP-binding</keyword>
<keyword evidence="10" id="KW-0051">Antiviral defense</keyword>
<evidence type="ECO:0000256" key="7">
    <source>
        <dbReference type="ARBA" id="ARBA00022801"/>
    </source>
</evidence>
<reference evidence="13 14" key="1">
    <citation type="submission" date="2013-09" db="EMBL/GenBank/DDBJ databases">
        <title>Biodegradation of hydrocarbons in the deep terrestrial subsurface : characterization of a microbial consortium composed of two Desulfotomaculum species originating from a deep geological formation.</title>
        <authorList>
            <person name="Aullo T."/>
            <person name="Berlendis S."/>
            <person name="Lascourreges J.-F."/>
            <person name="Dessort D."/>
            <person name="Saint-Laurent S."/>
            <person name="Schraauwers B."/>
            <person name="Mas J."/>
            <person name="Magot M."/>
            <person name="Ranchou-Peyruse A."/>
        </authorList>
    </citation>
    <scope>NUCLEOTIDE SEQUENCE [LARGE SCALE GENOMIC DNA]</scope>
    <source>
        <strain evidence="13 14">Bs107</strain>
    </source>
</reference>
<evidence type="ECO:0000256" key="8">
    <source>
        <dbReference type="ARBA" id="ARBA00022839"/>
    </source>
</evidence>
<dbReference type="Pfam" id="PF18211">
    <property type="entry name" value="Csm1_B"/>
    <property type="match status" value="1"/>
</dbReference>
<dbReference type="InterPro" id="IPR054767">
    <property type="entry name" value="Cas10-Cmr2_palm2"/>
</dbReference>
<dbReference type="RefSeq" id="WP_180260985.1">
    <property type="nucleotide sequence ID" value="NZ_AWQQ01000030.1"/>
</dbReference>
<dbReference type="InterPro" id="IPR013408">
    <property type="entry name" value="Cas10/Csm1"/>
</dbReference>
<dbReference type="PANTHER" id="PTHR36528:SF1">
    <property type="entry name" value="CRISPR SYSTEM SINGLE-STRAND-SPECIFIC DEOXYRIBONUCLEASE CAS10_CSM1 (SUBTYPE III-A)"/>
    <property type="match status" value="1"/>
</dbReference>
<evidence type="ECO:0000256" key="2">
    <source>
        <dbReference type="ARBA" id="ARBA00014333"/>
    </source>
</evidence>
<evidence type="ECO:0000256" key="5">
    <source>
        <dbReference type="ARBA" id="ARBA00022741"/>
    </source>
</evidence>
<evidence type="ECO:0000256" key="6">
    <source>
        <dbReference type="ARBA" id="ARBA00022759"/>
    </source>
</evidence>
<comment type="similarity">
    <text evidence="1">Belongs to the CRISPR-associated Cas10/Csm1 family.</text>
</comment>
<dbReference type="InterPro" id="IPR000160">
    <property type="entry name" value="GGDEF_dom"/>
</dbReference>
<dbReference type="GO" id="GO:0051607">
    <property type="term" value="P:defense response to virus"/>
    <property type="evidence" value="ECO:0007669"/>
    <property type="project" value="UniProtKB-KW"/>
</dbReference>
<dbReference type="Gene3D" id="3.30.70.270">
    <property type="match status" value="1"/>
</dbReference>
<evidence type="ECO:0000259" key="12">
    <source>
        <dbReference type="PROSITE" id="PS50887"/>
    </source>
</evidence>
<dbReference type="InterPro" id="IPR041062">
    <property type="entry name" value="Csm1_B"/>
</dbReference>